<dbReference type="PANTHER" id="PTHR10091">
    <property type="entry name" value="ALDOSE-1-EPIMERASE"/>
    <property type="match status" value="1"/>
</dbReference>
<dbReference type="InterPro" id="IPR015443">
    <property type="entry name" value="Aldose_1-epimerase"/>
</dbReference>
<gene>
    <name evidence="12" type="ORF">ACFS6H_17995</name>
</gene>
<evidence type="ECO:0000256" key="11">
    <source>
        <dbReference type="PIRNR" id="PIRNR005096"/>
    </source>
</evidence>
<protein>
    <recommendedName>
        <fullName evidence="7 11">Aldose 1-epimerase</fullName>
        <ecNumber evidence="6 11">5.1.3.3</ecNumber>
    </recommendedName>
</protein>
<dbReference type="PANTHER" id="PTHR10091:SF0">
    <property type="entry name" value="GALACTOSE MUTAROTASE"/>
    <property type="match status" value="1"/>
</dbReference>
<evidence type="ECO:0000256" key="9">
    <source>
        <dbReference type="ARBA" id="ARBA00023235"/>
    </source>
</evidence>
<dbReference type="Gene3D" id="2.70.98.10">
    <property type="match status" value="1"/>
</dbReference>
<reference evidence="13" key="1">
    <citation type="journal article" date="2019" name="Int. J. Syst. Evol. Microbiol.">
        <title>The Global Catalogue of Microorganisms (GCM) 10K type strain sequencing project: providing services to taxonomists for standard genome sequencing and annotation.</title>
        <authorList>
            <consortium name="The Broad Institute Genomics Platform"/>
            <consortium name="The Broad Institute Genome Sequencing Center for Infectious Disease"/>
            <person name="Wu L."/>
            <person name="Ma J."/>
        </authorList>
    </citation>
    <scope>NUCLEOTIDE SEQUENCE [LARGE SCALE GENOMIC DNA]</scope>
    <source>
        <strain evidence="13">KCTC 23299</strain>
    </source>
</reference>
<dbReference type="GO" id="GO:0016853">
    <property type="term" value="F:isomerase activity"/>
    <property type="evidence" value="ECO:0007669"/>
    <property type="project" value="UniProtKB-KW"/>
</dbReference>
<keyword evidence="13" id="KW-1185">Reference proteome</keyword>
<accession>A0ABW6AAE3</accession>
<keyword evidence="10 11" id="KW-0119">Carbohydrate metabolism</keyword>
<organism evidence="12 13">
    <name type="scientific">Terrimonas rubra</name>
    <dbReference type="NCBI Taxonomy" id="1035890"/>
    <lineage>
        <taxon>Bacteria</taxon>
        <taxon>Pseudomonadati</taxon>
        <taxon>Bacteroidota</taxon>
        <taxon>Chitinophagia</taxon>
        <taxon>Chitinophagales</taxon>
        <taxon>Chitinophagaceae</taxon>
        <taxon>Terrimonas</taxon>
    </lineage>
</organism>
<evidence type="ECO:0000256" key="1">
    <source>
        <dbReference type="ARBA" id="ARBA00001614"/>
    </source>
</evidence>
<keyword evidence="9 11" id="KW-0413">Isomerase</keyword>
<evidence type="ECO:0000256" key="2">
    <source>
        <dbReference type="ARBA" id="ARBA00001913"/>
    </source>
</evidence>
<comment type="subunit">
    <text evidence="5">Monomer.</text>
</comment>
<sequence length="355" mass="39311">MSLVTVPLTLASSLSVTITDREELKLVTLDNGRIRVQLSNIGASILAIHAPDKDDNIDNIVAGFADPEQYRVNKDYFGCTIGRFANRIAYGQFALNGTTYALPVNNGNNHLHGGIQGFSHQVWTLDKTIQDEQQCGVAFTYHSADGEEGYPGALEVTVTFILDNSNKLWIQYEANTTQPTPVNLTNHTYFNLSGFTQPTILDHHLWLNATHYTPKNEHNIPDGTIESVKDSPFDFTQAKKLGTNIHELVTDQGYDQNFVITGDKNAYTKAAVLSDDSSGRVVTIYTDKPGIQVYTANSWDGSVIGTQGLSYEKHGAVALETQYFPDSPNRQNFPDCILQPGQLYSFTTIFEFSQI</sequence>
<dbReference type="EC" id="5.1.3.3" evidence="6 11"/>
<evidence type="ECO:0000313" key="12">
    <source>
        <dbReference type="EMBL" id="MFD2921616.1"/>
    </source>
</evidence>
<dbReference type="Proteomes" id="UP001597511">
    <property type="component" value="Unassembled WGS sequence"/>
</dbReference>
<evidence type="ECO:0000256" key="3">
    <source>
        <dbReference type="ARBA" id="ARBA00005028"/>
    </source>
</evidence>
<evidence type="ECO:0000256" key="7">
    <source>
        <dbReference type="ARBA" id="ARBA00014165"/>
    </source>
</evidence>
<comment type="similarity">
    <text evidence="4 11">Belongs to the aldose epimerase family.</text>
</comment>
<evidence type="ECO:0000256" key="8">
    <source>
        <dbReference type="ARBA" id="ARBA00022837"/>
    </source>
</evidence>
<dbReference type="PIRSF" id="PIRSF005096">
    <property type="entry name" value="GALM"/>
    <property type="match status" value="1"/>
</dbReference>
<dbReference type="SUPFAM" id="SSF74650">
    <property type="entry name" value="Galactose mutarotase-like"/>
    <property type="match status" value="1"/>
</dbReference>
<dbReference type="PROSITE" id="PS00545">
    <property type="entry name" value="ALDOSE_1_EPIMERASE"/>
    <property type="match status" value="1"/>
</dbReference>
<dbReference type="NCBIfam" id="NF008277">
    <property type="entry name" value="PRK11055.1"/>
    <property type="match status" value="1"/>
</dbReference>
<dbReference type="InterPro" id="IPR011013">
    <property type="entry name" value="Gal_mutarotase_sf_dom"/>
</dbReference>
<dbReference type="CDD" id="cd09019">
    <property type="entry name" value="galactose_mutarotase_like"/>
    <property type="match status" value="1"/>
</dbReference>
<dbReference type="InterPro" id="IPR018052">
    <property type="entry name" value="Ald1_epimerase_CS"/>
</dbReference>
<keyword evidence="8" id="KW-0106">Calcium</keyword>
<comment type="caution">
    <text evidence="12">The sequence shown here is derived from an EMBL/GenBank/DDBJ whole genome shotgun (WGS) entry which is preliminary data.</text>
</comment>
<evidence type="ECO:0000256" key="10">
    <source>
        <dbReference type="ARBA" id="ARBA00023277"/>
    </source>
</evidence>
<evidence type="ECO:0000256" key="5">
    <source>
        <dbReference type="ARBA" id="ARBA00011245"/>
    </source>
</evidence>
<dbReference type="Pfam" id="PF01263">
    <property type="entry name" value="Aldose_epim"/>
    <property type="match status" value="1"/>
</dbReference>
<proteinExistence type="inferred from homology"/>
<evidence type="ECO:0000313" key="13">
    <source>
        <dbReference type="Proteomes" id="UP001597511"/>
    </source>
</evidence>
<dbReference type="EMBL" id="JBHUOZ010000003">
    <property type="protein sequence ID" value="MFD2921616.1"/>
    <property type="molecule type" value="Genomic_DNA"/>
</dbReference>
<comment type="pathway">
    <text evidence="3 11">Carbohydrate metabolism; hexose metabolism.</text>
</comment>
<dbReference type="InterPro" id="IPR014718">
    <property type="entry name" value="GH-type_carb-bd"/>
</dbReference>
<comment type="catalytic activity">
    <reaction evidence="1 11">
        <text>alpha-D-glucose = beta-D-glucose</text>
        <dbReference type="Rhea" id="RHEA:10264"/>
        <dbReference type="ChEBI" id="CHEBI:15903"/>
        <dbReference type="ChEBI" id="CHEBI:17925"/>
        <dbReference type="EC" id="5.1.3.3"/>
    </reaction>
</comment>
<dbReference type="InterPro" id="IPR047215">
    <property type="entry name" value="Galactose_mutarotase-like"/>
</dbReference>
<dbReference type="InterPro" id="IPR008183">
    <property type="entry name" value="Aldose_1/G6P_1-epimerase"/>
</dbReference>
<evidence type="ECO:0000256" key="6">
    <source>
        <dbReference type="ARBA" id="ARBA00013185"/>
    </source>
</evidence>
<name>A0ABW6AAE3_9BACT</name>
<evidence type="ECO:0000256" key="4">
    <source>
        <dbReference type="ARBA" id="ARBA00006206"/>
    </source>
</evidence>
<comment type="cofactor">
    <cofactor evidence="2">
        <name>Ca(2+)</name>
        <dbReference type="ChEBI" id="CHEBI:29108"/>
    </cofactor>
</comment>
<dbReference type="RefSeq" id="WP_386102272.1">
    <property type="nucleotide sequence ID" value="NZ_JBHUOZ010000003.1"/>
</dbReference>